<keyword evidence="2" id="KW-1185">Reference proteome</keyword>
<reference evidence="2" key="1">
    <citation type="journal article" date="2019" name="Int. J. Syst. Evol. Microbiol.">
        <title>The Global Catalogue of Microorganisms (GCM) 10K type strain sequencing project: providing services to taxonomists for standard genome sequencing and annotation.</title>
        <authorList>
            <consortium name="The Broad Institute Genomics Platform"/>
            <consortium name="The Broad Institute Genome Sequencing Center for Infectious Disease"/>
            <person name="Wu L."/>
            <person name="Ma J."/>
        </authorList>
    </citation>
    <scope>NUCLEOTIDE SEQUENCE [LARGE SCALE GENOMIC DNA]</scope>
    <source>
        <strain evidence="2">CGMCC 1.15103</strain>
    </source>
</reference>
<sequence>MRSRDTSRLGKRHWFRDGRTYLESDGQFAQSLPDRAISPGVTFGRHVTFAFRLGAIPYAAPASYPIR</sequence>
<accession>A0ABQ1NDV6</accession>
<evidence type="ECO:0000313" key="1">
    <source>
        <dbReference type="EMBL" id="GGC73802.1"/>
    </source>
</evidence>
<proteinExistence type="predicted"/>
<comment type="caution">
    <text evidence="1">The sequence shown here is derived from an EMBL/GenBank/DDBJ whole genome shotgun (WGS) entry which is preliminary data.</text>
</comment>
<gene>
    <name evidence="1" type="ORF">GCM10011400_72440</name>
</gene>
<dbReference type="Proteomes" id="UP000602004">
    <property type="component" value="Unassembled WGS sequence"/>
</dbReference>
<evidence type="ECO:0000313" key="2">
    <source>
        <dbReference type="Proteomes" id="UP000602004"/>
    </source>
</evidence>
<name>A0ABQ1NDV6_9BURK</name>
<organism evidence="1 2">
    <name type="scientific">Paraburkholderia caffeinilytica</name>
    <dbReference type="NCBI Taxonomy" id="1761016"/>
    <lineage>
        <taxon>Bacteria</taxon>
        <taxon>Pseudomonadati</taxon>
        <taxon>Pseudomonadota</taxon>
        <taxon>Betaproteobacteria</taxon>
        <taxon>Burkholderiales</taxon>
        <taxon>Burkholderiaceae</taxon>
        <taxon>Paraburkholderia</taxon>
    </lineage>
</organism>
<protein>
    <submittedName>
        <fullName evidence="1">Uncharacterized protein</fullName>
    </submittedName>
</protein>
<dbReference type="EMBL" id="BMHL01000029">
    <property type="protein sequence ID" value="GGC73802.1"/>
    <property type="molecule type" value="Genomic_DNA"/>
</dbReference>